<protein>
    <recommendedName>
        <fullName evidence="6">Diguanylate cyclase</fullName>
    </recommendedName>
</protein>
<dbReference type="InterPro" id="IPR054327">
    <property type="entry name" value="His-kinase-like_sensor"/>
</dbReference>
<gene>
    <name evidence="4" type="ORF">SKTS_06320</name>
</gene>
<dbReference type="SUPFAM" id="SSF55073">
    <property type="entry name" value="Nucleotide cyclase"/>
    <property type="match status" value="1"/>
</dbReference>
<dbReference type="PROSITE" id="PS50887">
    <property type="entry name" value="GGDEF"/>
    <property type="match status" value="1"/>
</dbReference>
<evidence type="ECO:0000313" key="4">
    <source>
        <dbReference type="EMBL" id="BCB25746.1"/>
    </source>
</evidence>
<dbReference type="InterPro" id="IPR003018">
    <property type="entry name" value="GAF"/>
</dbReference>
<dbReference type="Proteomes" id="UP000502260">
    <property type="component" value="Chromosome"/>
</dbReference>
<dbReference type="SMART" id="SM00091">
    <property type="entry name" value="PAS"/>
    <property type="match status" value="3"/>
</dbReference>
<dbReference type="InterPro" id="IPR013767">
    <property type="entry name" value="PAS_fold"/>
</dbReference>
<dbReference type="CDD" id="cd12915">
    <property type="entry name" value="PDC2_DGC_like"/>
    <property type="match status" value="1"/>
</dbReference>
<dbReference type="SMART" id="SM00086">
    <property type="entry name" value="PAC"/>
    <property type="match status" value="2"/>
</dbReference>
<dbReference type="NCBIfam" id="TIGR00254">
    <property type="entry name" value="GGDEF"/>
    <property type="match status" value="1"/>
</dbReference>
<dbReference type="InterPro" id="IPR000700">
    <property type="entry name" value="PAS-assoc_C"/>
</dbReference>
<evidence type="ECO:0008006" key="6">
    <source>
        <dbReference type="Google" id="ProtNLM"/>
    </source>
</evidence>
<dbReference type="InterPro" id="IPR035965">
    <property type="entry name" value="PAS-like_dom_sf"/>
</dbReference>
<accession>A0A6F8V9R9</accession>
<dbReference type="SMART" id="SM00267">
    <property type="entry name" value="GGDEF"/>
    <property type="match status" value="1"/>
</dbReference>
<evidence type="ECO:0000259" key="2">
    <source>
        <dbReference type="PROSITE" id="PS50113"/>
    </source>
</evidence>
<evidence type="ECO:0000313" key="5">
    <source>
        <dbReference type="Proteomes" id="UP000502260"/>
    </source>
</evidence>
<dbReference type="InterPro" id="IPR001610">
    <property type="entry name" value="PAC"/>
</dbReference>
<dbReference type="CDD" id="cd12914">
    <property type="entry name" value="PDC1_DGC_like"/>
    <property type="match status" value="1"/>
</dbReference>
<dbReference type="PROSITE" id="PS50112">
    <property type="entry name" value="PAS"/>
    <property type="match status" value="3"/>
</dbReference>
<dbReference type="SUPFAM" id="SSF55785">
    <property type="entry name" value="PYP-like sensor domain (PAS domain)"/>
    <property type="match status" value="3"/>
</dbReference>
<dbReference type="GO" id="GO:0006355">
    <property type="term" value="P:regulation of DNA-templated transcription"/>
    <property type="evidence" value="ECO:0007669"/>
    <property type="project" value="InterPro"/>
</dbReference>
<dbReference type="AlphaFoldDB" id="A0A6F8V9R9"/>
<dbReference type="FunFam" id="3.30.70.270:FF:000001">
    <property type="entry name" value="Diguanylate cyclase domain protein"/>
    <property type="match status" value="1"/>
</dbReference>
<dbReference type="CDD" id="cd01949">
    <property type="entry name" value="GGDEF"/>
    <property type="match status" value="1"/>
</dbReference>
<dbReference type="EMBL" id="AP022853">
    <property type="protein sequence ID" value="BCB25746.1"/>
    <property type="molecule type" value="Genomic_DNA"/>
</dbReference>
<dbReference type="InterPro" id="IPR043128">
    <property type="entry name" value="Rev_trsase/Diguanyl_cyclase"/>
</dbReference>
<dbReference type="PANTHER" id="PTHR44757:SF2">
    <property type="entry name" value="BIOFILM ARCHITECTURE MAINTENANCE PROTEIN MBAA"/>
    <property type="match status" value="1"/>
</dbReference>
<dbReference type="InterPro" id="IPR000160">
    <property type="entry name" value="GGDEF_dom"/>
</dbReference>
<dbReference type="InterPro" id="IPR029016">
    <property type="entry name" value="GAF-like_dom_sf"/>
</dbReference>
<dbReference type="Gene3D" id="3.30.70.270">
    <property type="match status" value="1"/>
</dbReference>
<dbReference type="CDD" id="cd00130">
    <property type="entry name" value="PAS"/>
    <property type="match status" value="3"/>
</dbReference>
<organism evidence="4 5">
    <name type="scientific">Sulfurimicrobium lacus</name>
    <dbReference type="NCBI Taxonomy" id="2715678"/>
    <lineage>
        <taxon>Bacteria</taxon>
        <taxon>Pseudomonadati</taxon>
        <taxon>Pseudomonadota</taxon>
        <taxon>Betaproteobacteria</taxon>
        <taxon>Nitrosomonadales</taxon>
        <taxon>Sulfuricellaceae</taxon>
        <taxon>Sulfurimicrobium</taxon>
    </lineage>
</organism>
<feature type="domain" description="PAS" evidence="1">
    <location>
        <begin position="714"/>
        <end position="760"/>
    </location>
</feature>
<evidence type="ECO:0000259" key="1">
    <source>
        <dbReference type="PROSITE" id="PS50112"/>
    </source>
</evidence>
<dbReference type="PANTHER" id="PTHR44757">
    <property type="entry name" value="DIGUANYLATE CYCLASE DGCP"/>
    <property type="match status" value="1"/>
</dbReference>
<dbReference type="Pfam" id="PF00989">
    <property type="entry name" value="PAS"/>
    <property type="match status" value="2"/>
</dbReference>
<proteinExistence type="predicted"/>
<sequence>MLGLIGVFLNGLKQSYDEKLARATTDSQNMARVLEEQINSVIQKTDVLLQHAAGDVILKPDDKHAAEATHAYLKKLKSSIPEIFRMRVIQPDGYSLASSLEEKTSRPFYGDRAYFIRHRDNPSLGLDISEPIEGRTHHGWQVMLSRRLNYADGSFAGIVSSGIALSYFEDFFSTLNLGKNSNITLLSKDLHVITRFPLSEGQRMKSVRGGPIAAALQINPVKGTITGKSSVDGTERIFSYRQVGDLPLVVVVGLSKQDVLAEWRRNALIDSAVMLGLLVAVGWLSFNLMQHYRKEQESKNQLREITSTLGEGVYVLDGNGKVTFVNPEAERLLGWTREELIGRNGHETFHYERMDGTPIPAHSCPIHNTIVTGQTYRALDDNLVRKDGTTIPVSITSSPIVRDGKIVGSVASFQDISERKLAMATQDRLERNQRALLDAARESALLLERNGTILAINEVGAKRLRGTPSELLGKNIFDLMPPEVANVRRERLEKTAQNGLPNILEDERNGMRMVNSLYPVIDMDGKIDRVAVYSTDVTEQRLLEAIENLFSAINQKVLRGETLDGILEFICTQVVQLFNLDMAWLGRKEPDGTVSILSFSGSAKELAQRLSAAMVRWDYNPRGLCPTGASIRTEQTLTYNCNDPHFQAWAGIACEYELQAILAIPLTVHGEIYGAFTLCSRDSTSFANPTIVNRLVGIVNRIAIVLEMGMDQQQLRLLGMALGSAANAVMVTDHEGHIQWANAAFSRLSGYSEEEIIGQSPKILKSGQQDKAYYQALWQTINNGEVWSSETVERNKDGSLYTVMQTITPLTDATGKITHFIAIHEDITDLKRTQERISHQAQYDGLTDLPNRALFYDRLRQALSLAKRSKVGLALMFLDLDRFKQVNDTLGHHIGDLLLKSVAERLRQCVRESDTVARLGGDEFTVLLYDLRKREDIGRIAEKIIRTVSLPYELDGHDVRIGVSIGIARFSDDTEDEDSLVNLADKAMYSAKAGGRNTYRFCAS</sequence>
<dbReference type="KEGG" id="slac:SKTS_06320"/>
<dbReference type="Gene3D" id="3.30.450.40">
    <property type="match status" value="1"/>
</dbReference>
<dbReference type="InterPro" id="IPR013656">
    <property type="entry name" value="PAS_4"/>
</dbReference>
<dbReference type="Pfam" id="PF13185">
    <property type="entry name" value="GAF_2"/>
    <property type="match status" value="1"/>
</dbReference>
<dbReference type="Gene3D" id="3.30.450.20">
    <property type="entry name" value="PAS domain"/>
    <property type="match status" value="5"/>
</dbReference>
<dbReference type="InterPro" id="IPR029787">
    <property type="entry name" value="Nucleotide_cyclase"/>
</dbReference>
<feature type="domain" description="PAS" evidence="1">
    <location>
        <begin position="298"/>
        <end position="352"/>
    </location>
</feature>
<dbReference type="PROSITE" id="PS50113">
    <property type="entry name" value="PAC"/>
    <property type="match status" value="2"/>
</dbReference>
<feature type="domain" description="PAC" evidence="2">
    <location>
        <begin position="377"/>
        <end position="428"/>
    </location>
</feature>
<dbReference type="InterPro" id="IPR000014">
    <property type="entry name" value="PAS"/>
</dbReference>
<dbReference type="SUPFAM" id="SSF55781">
    <property type="entry name" value="GAF domain-like"/>
    <property type="match status" value="1"/>
</dbReference>
<dbReference type="Pfam" id="PF00990">
    <property type="entry name" value="GGDEF"/>
    <property type="match status" value="1"/>
</dbReference>
<dbReference type="GO" id="GO:0003824">
    <property type="term" value="F:catalytic activity"/>
    <property type="evidence" value="ECO:0007669"/>
    <property type="project" value="UniProtKB-ARBA"/>
</dbReference>
<dbReference type="NCBIfam" id="TIGR00229">
    <property type="entry name" value="sensory_box"/>
    <property type="match status" value="2"/>
</dbReference>
<reference evidence="5" key="1">
    <citation type="submission" date="2020-03" db="EMBL/GenBank/DDBJ databases">
        <title>Complete genome sequence of sulfur-oxidizing bacterium skT11.</title>
        <authorList>
            <person name="Kanda M."/>
            <person name="Kojima H."/>
            <person name="Fukui M."/>
        </authorList>
    </citation>
    <scope>NUCLEOTIDE SEQUENCE [LARGE SCALE GENOMIC DNA]</scope>
    <source>
        <strain evidence="5">skT11</strain>
    </source>
</reference>
<name>A0A6F8V9R9_9PROT</name>
<feature type="domain" description="PAS" evidence="1">
    <location>
        <begin position="429"/>
        <end position="499"/>
    </location>
</feature>
<dbReference type="Pfam" id="PF08448">
    <property type="entry name" value="PAS_4"/>
    <property type="match status" value="1"/>
</dbReference>
<dbReference type="InterPro" id="IPR052155">
    <property type="entry name" value="Biofilm_reg_signaling"/>
</dbReference>
<feature type="domain" description="GGDEF" evidence="3">
    <location>
        <begin position="871"/>
        <end position="1004"/>
    </location>
</feature>
<dbReference type="Pfam" id="PF22588">
    <property type="entry name" value="dCache_1_like"/>
    <property type="match status" value="1"/>
</dbReference>
<feature type="domain" description="PAC" evidence="2">
    <location>
        <begin position="787"/>
        <end position="839"/>
    </location>
</feature>
<keyword evidence="5" id="KW-1185">Reference proteome</keyword>
<evidence type="ECO:0000259" key="3">
    <source>
        <dbReference type="PROSITE" id="PS50887"/>
    </source>
</evidence>